<evidence type="ECO:0000313" key="10">
    <source>
        <dbReference type="Proteomes" id="UP000002866"/>
    </source>
</evidence>
<feature type="compositionally biased region" description="Polar residues" evidence="7">
    <location>
        <begin position="11"/>
        <end position="24"/>
    </location>
</feature>
<dbReference type="GO" id="GO:0051666">
    <property type="term" value="P:actin cortical patch localization"/>
    <property type="evidence" value="ECO:0007669"/>
    <property type="project" value="EnsemblFungi"/>
</dbReference>
<evidence type="ECO:0000256" key="5">
    <source>
        <dbReference type="ARBA" id="ARBA00023136"/>
    </source>
</evidence>
<sequence>MRFLNWRRTEATNSSGQGKNSNFTHKSRRPPNTAFRQQRLKSWQPILSPQSVLPLLILMTCIFAPIGIGLIISTLRVENLNINYSHCEDFATNAGFSSIPKKYYGYYFKKSTTFKPEWKLIHINEDNEDTKICQLKFEIPNNIKKSILIYYKLTNFYQNHRKYVESFDDKQLKGEAVKLADLTANCKPLKNDGEKIIYPCGLIANSLFNDTFQQRFVGVNNTEDYELTNKKIAWKTDRHKFKKTKYNVTDIVPPPNWYKLFPNGYTDENLPDLSEWEEFQNWMRTAALPKFYKLILKNETGHLPKGQYIMNITLNYPVTIFGGSKSFVMTTNSIIGGRNIALSIVFIVVAGVSAIFALIFLIKVLIQPRSMGDHSYLNFANTNSLDTDSDNNNIKNNLQDPAIRINNRFNESNRFEVPPPPGPVREIL</sequence>
<gene>
    <name evidence="9" type="primary">TBLA0F00210</name>
    <name evidence="9" type="ORF">TBLA_0F00210</name>
</gene>
<dbReference type="EMBL" id="HE806321">
    <property type="protein sequence ID" value="CCH61565.1"/>
    <property type="molecule type" value="Genomic_DNA"/>
</dbReference>
<dbReference type="GO" id="GO:0006886">
    <property type="term" value="P:intracellular protein transport"/>
    <property type="evidence" value="ECO:0007669"/>
    <property type="project" value="EnsemblFungi"/>
</dbReference>
<dbReference type="GO" id="GO:1990530">
    <property type="term" value="C:Cdc50p-Drs2p complex"/>
    <property type="evidence" value="ECO:0007669"/>
    <property type="project" value="EnsemblFungi"/>
</dbReference>
<dbReference type="GO" id="GO:0005783">
    <property type="term" value="C:endoplasmic reticulum"/>
    <property type="evidence" value="ECO:0007669"/>
    <property type="project" value="TreeGrafter"/>
</dbReference>
<evidence type="ECO:0000256" key="8">
    <source>
        <dbReference type="SAM" id="Phobius"/>
    </source>
</evidence>
<keyword evidence="4 8" id="KW-1133">Transmembrane helix</keyword>
<dbReference type="GO" id="GO:0015247">
    <property type="term" value="F:aminophospholipid flippase activity"/>
    <property type="evidence" value="ECO:0007669"/>
    <property type="project" value="EnsemblFungi"/>
</dbReference>
<dbReference type="GO" id="GO:0042147">
    <property type="term" value="P:retrograde transport, endosome to Golgi"/>
    <property type="evidence" value="ECO:0007669"/>
    <property type="project" value="EnsemblFungi"/>
</dbReference>
<dbReference type="KEGG" id="tbl:TBLA_0F00210"/>
<evidence type="ECO:0000313" key="9">
    <source>
        <dbReference type="EMBL" id="CCH61565.1"/>
    </source>
</evidence>
<dbReference type="PANTHER" id="PTHR10926">
    <property type="entry name" value="CELL CYCLE CONTROL PROTEIN 50"/>
    <property type="match status" value="1"/>
</dbReference>
<keyword evidence="5 6" id="KW-0472">Membrane</keyword>
<evidence type="ECO:0000256" key="2">
    <source>
        <dbReference type="ARBA" id="ARBA00009457"/>
    </source>
</evidence>
<dbReference type="GO" id="GO:0006897">
    <property type="term" value="P:endocytosis"/>
    <property type="evidence" value="ECO:0007669"/>
    <property type="project" value="EnsemblFungi"/>
</dbReference>
<accession>I2H5B3</accession>
<keyword evidence="10" id="KW-1185">Reference proteome</keyword>
<name>I2H5B3_HENB6</name>
<evidence type="ECO:0000256" key="4">
    <source>
        <dbReference type="ARBA" id="ARBA00022989"/>
    </source>
</evidence>
<dbReference type="eggNOG" id="KOG2952">
    <property type="taxonomic scope" value="Eukaryota"/>
</dbReference>
<dbReference type="FunCoup" id="I2H5B3">
    <property type="interactions" value="404"/>
</dbReference>
<proteinExistence type="inferred from homology"/>
<dbReference type="STRING" id="1071380.I2H5B3"/>
<dbReference type="RefSeq" id="XP_004181084.1">
    <property type="nucleotide sequence ID" value="XM_004181036.1"/>
</dbReference>
<dbReference type="GeneID" id="14496666"/>
<dbReference type="InterPro" id="IPR005045">
    <property type="entry name" value="CDC50/LEM3_fam"/>
</dbReference>
<dbReference type="GO" id="GO:0005802">
    <property type="term" value="C:trans-Golgi network"/>
    <property type="evidence" value="ECO:0007669"/>
    <property type="project" value="EnsemblFungi"/>
</dbReference>
<keyword evidence="3 8" id="KW-0812">Transmembrane</keyword>
<dbReference type="PIRSF" id="PIRSF015840">
    <property type="entry name" value="DUF284_TM_euk"/>
    <property type="match status" value="1"/>
</dbReference>
<evidence type="ECO:0000256" key="1">
    <source>
        <dbReference type="ARBA" id="ARBA00004141"/>
    </source>
</evidence>
<dbReference type="GO" id="GO:0005886">
    <property type="term" value="C:plasma membrane"/>
    <property type="evidence" value="ECO:0007669"/>
    <property type="project" value="TreeGrafter"/>
</dbReference>
<feature type="transmembrane region" description="Helical" evidence="8">
    <location>
        <begin position="340"/>
        <end position="362"/>
    </location>
</feature>
<comment type="subcellular location">
    <subcellularLocation>
        <location evidence="1">Membrane</location>
        <topology evidence="1">Multi-pass membrane protein</topology>
    </subcellularLocation>
</comment>
<dbReference type="Pfam" id="PF03381">
    <property type="entry name" value="CDC50"/>
    <property type="match status" value="1"/>
</dbReference>
<reference evidence="9 10" key="1">
    <citation type="journal article" date="2011" name="Proc. Natl. Acad. Sci. U.S.A.">
        <title>Evolutionary erosion of yeast sex chromosomes by mating-type switching accidents.</title>
        <authorList>
            <person name="Gordon J.L."/>
            <person name="Armisen D."/>
            <person name="Proux-Wera E."/>
            <person name="Oheigeartaigh S.S."/>
            <person name="Byrne K.P."/>
            <person name="Wolfe K.H."/>
        </authorList>
    </citation>
    <scope>NUCLEOTIDE SEQUENCE [LARGE SCALE GENOMIC DNA]</scope>
    <source>
        <strain evidence="10">ATCC 34711 / CBS 6284 / DSM 70876 / NBRC 10599 / NRRL Y-10934 / UCD 77-7</strain>
    </source>
</reference>
<comment type="similarity">
    <text evidence="2 6">Belongs to the CDC50/LEM3 family.</text>
</comment>
<organism evidence="9 10">
    <name type="scientific">Henningerozyma blattae (strain ATCC 34711 / CBS 6284 / DSM 70876 / NBRC 10599 / NRRL Y-10934 / UCD 77-7)</name>
    <name type="common">Yeast</name>
    <name type="synonym">Tetrapisispora blattae</name>
    <dbReference type="NCBI Taxonomy" id="1071380"/>
    <lineage>
        <taxon>Eukaryota</taxon>
        <taxon>Fungi</taxon>
        <taxon>Dikarya</taxon>
        <taxon>Ascomycota</taxon>
        <taxon>Saccharomycotina</taxon>
        <taxon>Saccharomycetes</taxon>
        <taxon>Saccharomycetales</taxon>
        <taxon>Saccharomycetaceae</taxon>
        <taxon>Henningerozyma</taxon>
    </lineage>
</organism>
<dbReference type="Proteomes" id="UP000002866">
    <property type="component" value="Chromosome 6"/>
</dbReference>
<dbReference type="GO" id="GO:0031902">
    <property type="term" value="C:late endosome membrane"/>
    <property type="evidence" value="ECO:0007669"/>
    <property type="project" value="EnsemblFungi"/>
</dbReference>
<feature type="region of interest" description="Disordered" evidence="7">
    <location>
        <begin position="1"/>
        <end position="31"/>
    </location>
</feature>
<dbReference type="OrthoDB" id="340608at2759"/>
<dbReference type="InParanoid" id="I2H5B3"/>
<protein>
    <recommendedName>
        <fullName evidence="11">Cell division control protein 50</fullName>
    </recommendedName>
</protein>
<dbReference type="OMA" id="TWNNDQP"/>
<evidence type="ECO:0000256" key="3">
    <source>
        <dbReference type="ARBA" id="ARBA00022692"/>
    </source>
</evidence>
<evidence type="ECO:0008006" key="11">
    <source>
        <dbReference type="Google" id="ProtNLM"/>
    </source>
</evidence>
<feature type="transmembrane region" description="Helical" evidence="8">
    <location>
        <begin position="52"/>
        <end position="75"/>
    </location>
</feature>
<dbReference type="AlphaFoldDB" id="I2H5B3"/>
<evidence type="ECO:0000256" key="7">
    <source>
        <dbReference type="SAM" id="MobiDB-lite"/>
    </source>
</evidence>
<evidence type="ECO:0000256" key="6">
    <source>
        <dbReference type="PIRNR" id="PIRNR015840"/>
    </source>
</evidence>
<dbReference type="PANTHER" id="PTHR10926:SF0">
    <property type="entry name" value="CDC50, ISOFORM A"/>
    <property type="match status" value="1"/>
</dbReference>
<dbReference type="HOGENOM" id="CLU_025025_0_1_1"/>
<dbReference type="GO" id="GO:0005829">
    <property type="term" value="C:cytosol"/>
    <property type="evidence" value="ECO:0007669"/>
    <property type="project" value="GOC"/>
</dbReference>